<keyword evidence="3 6" id="KW-0547">Nucleotide-binding</keyword>
<evidence type="ECO:0000256" key="2">
    <source>
        <dbReference type="ARBA" id="ARBA00022679"/>
    </source>
</evidence>
<evidence type="ECO:0000256" key="5">
    <source>
        <dbReference type="ARBA" id="ARBA00022840"/>
    </source>
</evidence>
<feature type="binding site" evidence="6">
    <location>
        <position position="57"/>
    </location>
    <ligand>
        <name>ATP</name>
        <dbReference type="ChEBI" id="CHEBI:30616"/>
    </ligand>
</feature>
<evidence type="ECO:0000256" key="6">
    <source>
        <dbReference type="PROSITE-ProRule" id="PRU10141"/>
    </source>
</evidence>
<dbReference type="EMBL" id="MU155148">
    <property type="protein sequence ID" value="KAF9484022.1"/>
    <property type="molecule type" value="Genomic_DNA"/>
</dbReference>
<dbReference type="Gene3D" id="1.10.510.10">
    <property type="entry name" value="Transferase(Phosphotransferase) domain 1"/>
    <property type="match status" value="1"/>
</dbReference>
<dbReference type="GO" id="GO:0004674">
    <property type="term" value="F:protein serine/threonine kinase activity"/>
    <property type="evidence" value="ECO:0007669"/>
    <property type="project" value="UniProtKB-KW"/>
</dbReference>
<evidence type="ECO:0000256" key="8">
    <source>
        <dbReference type="SAM" id="MobiDB-lite"/>
    </source>
</evidence>
<dbReference type="InterPro" id="IPR011009">
    <property type="entry name" value="Kinase-like_dom_sf"/>
</dbReference>
<evidence type="ECO:0000256" key="4">
    <source>
        <dbReference type="ARBA" id="ARBA00022777"/>
    </source>
</evidence>
<gene>
    <name evidence="10" type="ORF">BDN70DRAFT_873190</name>
</gene>
<dbReference type="AlphaFoldDB" id="A0A9P5ZAQ2"/>
<feature type="domain" description="Protein kinase" evidence="9">
    <location>
        <begin position="23"/>
        <end position="293"/>
    </location>
</feature>
<feature type="region of interest" description="Disordered" evidence="8">
    <location>
        <begin position="378"/>
        <end position="416"/>
    </location>
</feature>
<dbReference type="InterPro" id="IPR000719">
    <property type="entry name" value="Prot_kinase_dom"/>
</dbReference>
<dbReference type="Pfam" id="PF00069">
    <property type="entry name" value="Pkinase"/>
    <property type="match status" value="1"/>
</dbReference>
<accession>A0A9P5ZAQ2</accession>
<dbReference type="InterPro" id="IPR050205">
    <property type="entry name" value="CDPK_Ser/Thr_kinases"/>
</dbReference>
<evidence type="ECO:0000256" key="3">
    <source>
        <dbReference type="ARBA" id="ARBA00022741"/>
    </source>
</evidence>
<comment type="similarity">
    <text evidence="7">Belongs to the protein kinase superfamily.</text>
</comment>
<evidence type="ECO:0000313" key="11">
    <source>
        <dbReference type="Proteomes" id="UP000807469"/>
    </source>
</evidence>
<keyword evidence="11" id="KW-1185">Reference proteome</keyword>
<keyword evidence="4" id="KW-0418">Kinase</keyword>
<protein>
    <submittedName>
        <fullName evidence="10">Pkinase-domain-containing protein</fullName>
    </submittedName>
</protein>
<evidence type="ECO:0000259" key="9">
    <source>
        <dbReference type="PROSITE" id="PS50011"/>
    </source>
</evidence>
<comment type="caution">
    <text evidence="10">The sequence shown here is derived from an EMBL/GenBank/DDBJ whole genome shotgun (WGS) entry which is preliminary data.</text>
</comment>
<dbReference type="Proteomes" id="UP000807469">
    <property type="component" value="Unassembled WGS sequence"/>
</dbReference>
<evidence type="ECO:0000256" key="1">
    <source>
        <dbReference type="ARBA" id="ARBA00022527"/>
    </source>
</evidence>
<dbReference type="OrthoDB" id="541276at2759"/>
<dbReference type="PROSITE" id="PS50011">
    <property type="entry name" value="PROTEIN_KINASE_DOM"/>
    <property type="match status" value="1"/>
</dbReference>
<proteinExistence type="inferred from homology"/>
<dbReference type="InterPro" id="IPR017441">
    <property type="entry name" value="Protein_kinase_ATP_BS"/>
</dbReference>
<keyword evidence="2" id="KW-0808">Transferase</keyword>
<evidence type="ECO:0000313" key="10">
    <source>
        <dbReference type="EMBL" id="KAF9484022.1"/>
    </source>
</evidence>
<evidence type="ECO:0000256" key="7">
    <source>
        <dbReference type="RuleBase" id="RU000304"/>
    </source>
</evidence>
<organism evidence="10 11">
    <name type="scientific">Pholiota conissans</name>
    <dbReference type="NCBI Taxonomy" id="109636"/>
    <lineage>
        <taxon>Eukaryota</taxon>
        <taxon>Fungi</taxon>
        <taxon>Dikarya</taxon>
        <taxon>Basidiomycota</taxon>
        <taxon>Agaricomycotina</taxon>
        <taxon>Agaricomycetes</taxon>
        <taxon>Agaricomycetidae</taxon>
        <taxon>Agaricales</taxon>
        <taxon>Agaricineae</taxon>
        <taxon>Strophariaceae</taxon>
        <taxon>Pholiota</taxon>
    </lineage>
</organism>
<dbReference type="SMART" id="SM00220">
    <property type="entry name" value="S_TKc"/>
    <property type="match status" value="1"/>
</dbReference>
<reference evidence="10" key="1">
    <citation type="submission" date="2020-11" db="EMBL/GenBank/DDBJ databases">
        <authorList>
            <consortium name="DOE Joint Genome Institute"/>
            <person name="Ahrendt S."/>
            <person name="Riley R."/>
            <person name="Andreopoulos W."/>
            <person name="Labutti K."/>
            <person name="Pangilinan J."/>
            <person name="Ruiz-Duenas F.J."/>
            <person name="Barrasa J.M."/>
            <person name="Sanchez-Garcia M."/>
            <person name="Camarero S."/>
            <person name="Miyauchi S."/>
            <person name="Serrano A."/>
            <person name="Linde D."/>
            <person name="Babiker R."/>
            <person name="Drula E."/>
            <person name="Ayuso-Fernandez I."/>
            <person name="Pacheco R."/>
            <person name="Padilla G."/>
            <person name="Ferreira P."/>
            <person name="Barriuso J."/>
            <person name="Kellner H."/>
            <person name="Castanera R."/>
            <person name="Alfaro M."/>
            <person name="Ramirez L."/>
            <person name="Pisabarro A.G."/>
            <person name="Kuo A."/>
            <person name="Tritt A."/>
            <person name="Lipzen A."/>
            <person name="He G."/>
            <person name="Yan M."/>
            <person name="Ng V."/>
            <person name="Cullen D."/>
            <person name="Martin F."/>
            <person name="Rosso M.-N."/>
            <person name="Henrissat B."/>
            <person name="Hibbett D."/>
            <person name="Martinez A.T."/>
            <person name="Grigoriev I.V."/>
        </authorList>
    </citation>
    <scope>NUCLEOTIDE SEQUENCE</scope>
    <source>
        <strain evidence="10">CIRM-BRFM 674</strain>
    </source>
</reference>
<dbReference type="PANTHER" id="PTHR24349">
    <property type="entry name" value="SERINE/THREONINE-PROTEIN KINASE"/>
    <property type="match status" value="1"/>
</dbReference>
<dbReference type="PROSITE" id="PS00108">
    <property type="entry name" value="PROTEIN_KINASE_ST"/>
    <property type="match status" value="1"/>
</dbReference>
<sequence>MGRIAATELMPDFTGRILDNGRFELREALGAGAYGKVYRAMEAPKSSSNKPKYYAVKCLNKPAPGSHTDVLQQREFSLHKLVSGHPNIVTFHEAFSDEHFVYVVLDLCPGGDLFSAITEKRLFHNNGRLIKSTFIQLIDAVQHCHDLGVFHRDIKPENVLCSYDGTDIRLADFGLSIKSPLCHDFGCGSSYYMSPECIGREVRTGNYSTRHNDVWALAVILTNMVTGRNPWRYATGEDDCFAAFMKDNDFLKQALPISSGVNTILKKVFVINPLRRMTLPTMRRKILELNAFFMDDRDISGKAIIPAKAHASTVRCPPSSILLVSSSESTSSDEQYVFPSPVDQHPELEANPHLKLPHANVLRASNLGDFIIGGTESTHSLRVPSSAPSSGPSSASSGLESKGPITPATHPVHPDLSVPEILEDEGLGPPADNLNFIAKIQAPITTVKAKRPRTHIFRTALQRIKALSGSGSS</sequence>
<name>A0A9P5ZAQ2_9AGAR</name>
<dbReference type="GO" id="GO:0005524">
    <property type="term" value="F:ATP binding"/>
    <property type="evidence" value="ECO:0007669"/>
    <property type="project" value="UniProtKB-UniRule"/>
</dbReference>
<dbReference type="PROSITE" id="PS00107">
    <property type="entry name" value="PROTEIN_KINASE_ATP"/>
    <property type="match status" value="1"/>
</dbReference>
<dbReference type="InterPro" id="IPR008271">
    <property type="entry name" value="Ser/Thr_kinase_AS"/>
</dbReference>
<dbReference type="SUPFAM" id="SSF56112">
    <property type="entry name" value="Protein kinase-like (PK-like)"/>
    <property type="match status" value="1"/>
</dbReference>
<feature type="compositionally biased region" description="Low complexity" evidence="8">
    <location>
        <begin position="384"/>
        <end position="398"/>
    </location>
</feature>
<keyword evidence="1 7" id="KW-0723">Serine/threonine-protein kinase</keyword>
<keyword evidence="5 6" id="KW-0067">ATP-binding</keyword>